<dbReference type="RefSeq" id="WP_200274802.1">
    <property type="nucleotide sequence ID" value="NZ_CP066802.1"/>
</dbReference>
<evidence type="ECO:0000256" key="1">
    <source>
        <dbReference type="PIRSR" id="PIRSR613078-1"/>
    </source>
</evidence>
<dbReference type="InterPro" id="IPR050275">
    <property type="entry name" value="PGM_Phosphatase"/>
</dbReference>
<gene>
    <name evidence="3" type="ORF">JG540_06360</name>
</gene>
<reference evidence="3 4" key="1">
    <citation type="submission" date="2020-12" db="EMBL/GenBank/DDBJ databases">
        <authorList>
            <person name="Zhou J."/>
        </authorList>
    </citation>
    <scope>NUCLEOTIDE SEQUENCE [LARGE SCALE GENOMIC DNA]</scope>
    <source>
        <strain evidence="3 4">CCUG 61299</strain>
    </source>
</reference>
<dbReference type="SUPFAM" id="SSF53254">
    <property type="entry name" value="Phosphoglycerate mutase-like"/>
    <property type="match status" value="1"/>
</dbReference>
<dbReference type="Proteomes" id="UP000595895">
    <property type="component" value="Chromosome"/>
</dbReference>
<feature type="active site" description="Proton donor/acceptor" evidence="1">
    <location>
        <position position="82"/>
    </location>
</feature>
<sequence length="202" mass="21526">MTDLVLWRHGQTSYNAQARVQGQVDIPLDETGWSQARQAAPALAALGPARIVASPLERAQQTASALAALTGLAVATEAALAERAFGQWEGLNREQMTQGWPEQYAAWQRGEDPQGVGVETRAQTAQRVGGALAELASQAEEAGEGAVVAVSHGSALSLGVTHLLGLDPSAWFGLRGLDNCHYAVLRRGQREPGWHLVAWNVF</sequence>
<feature type="binding site" evidence="2">
    <location>
        <position position="58"/>
    </location>
    <ligand>
        <name>substrate</name>
    </ligand>
</feature>
<dbReference type="CDD" id="cd07067">
    <property type="entry name" value="HP_PGM_like"/>
    <property type="match status" value="1"/>
</dbReference>
<dbReference type="KEGG" id="awe:JG540_06360"/>
<protein>
    <submittedName>
        <fullName evidence="3">Histidine phosphatase family protein</fullName>
    </submittedName>
</protein>
<dbReference type="GO" id="GO:0005737">
    <property type="term" value="C:cytoplasm"/>
    <property type="evidence" value="ECO:0007669"/>
    <property type="project" value="TreeGrafter"/>
</dbReference>
<feature type="active site" description="Tele-phosphohistidine intermediate" evidence="1">
    <location>
        <position position="9"/>
    </location>
</feature>
<dbReference type="InterPro" id="IPR013078">
    <property type="entry name" value="His_Pase_superF_clade-1"/>
</dbReference>
<evidence type="ECO:0000313" key="4">
    <source>
        <dbReference type="Proteomes" id="UP000595895"/>
    </source>
</evidence>
<dbReference type="InterPro" id="IPR001345">
    <property type="entry name" value="PG/BPGM_mutase_AS"/>
</dbReference>
<dbReference type="GO" id="GO:0016791">
    <property type="term" value="F:phosphatase activity"/>
    <property type="evidence" value="ECO:0007669"/>
    <property type="project" value="TreeGrafter"/>
</dbReference>
<proteinExistence type="predicted"/>
<dbReference type="SMART" id="SM00855">
    <property type="entry name" value="PGAM"/>
    <property type="match status" value="1"/>
</dbReference>
<dbReference type="EMBL" id="CP066802">
    <property type="protein sequence ID" value="QQM66712.1"/>
    <property type="molecule type" value="Genomic_DNA"/>
</dbReference>
<evidence type="ECO:0000313" key="3">
    <source>
        <dbReference type="EMBL" id="QQM66712.1"/>
    </source>
</evidence>
<organism evidence="3 4">
    <name type="scientific">Actinomyces weissii</name>
    <dbReference type="NCBI Taxonomy" id="675090"/>
    <lineage>
        <taxon>Bacteria</taxon>
        <taxon>Bacillati</taxon>
        <taxon>Actinomycetota</taxon>
        <taxon>Actinomycetes</taxon>
        <taxon>Actinomycetales</taxon>
        <taxon>Actinomycetaceae</taxon>
        <taxon>Actinomyces</taxon>
    </lineage>
</organism>
<dbReference type="AlphaFoldDB" id="A0A7T7M8B2"/>
<dbReference type="Pfam" id="PF00300">
    <property type="entry name" value="His_Phos_1"/>
    <property type="match status" value="1"/>
</dbReference>
<dbReference type="PROSITE" id="PS00175">
    <property type="entry name" value="PG_MUTASE"/>
    <property type="match status" value="1"/>
</dbReference>
<name>A0A7T7M8B2_9ACTO</name>
<evidence type="ECO:0000256" key="2">
    <source>
        <dbReference type="PIRSR" id="PIRSR613078-2"/>
    </source>
</evidence>
<keyword evidence="4" id="KW-1185">Reference proteome</keyword>
<feature type="binding site" evidence="2">
    <location>
        <begin position="8"/>
        <end position="15"/>
    </location>
    <ligand>
        <name>substrate</name>
    </ligand>
</feature>
<dbReference type="InterPro" id="IPR029033">
    <property type="entry name" value="His_PPase_superfam"/>
</dbReference>
<dbReference type="Gene3D" id="3.40.50.1240">
    <property type="entry name" value="Phosphoglycerate mutase-like"/>
    <property type="match status" value="1"/>
</dbReference>
<dbReference type="PANTHER" id="PTHR48100">
    <property type="entry name" value="BROAD-SPECIFICITY PHOSPHATASE YOR283W-RELATED"/>
    <property type="match status" value="1"/>
</dbReference>
<accession>A0A7T7M8B2</accession>
<dbReference type="PANTHER" id="PTHR48100:SF62">
    <property type="entry name" value="GLUCOSYL-3-PHOSPHOGLYCERATE PHOSPHATASE"/>
    <property type="match status" value="1"/>
</dbReference>